<keyword evidence="6 8" id="KW-0560">Oxidoreductase</keyword>
<dbReference type="InterPro" id="IPR024072">
    <property type="entry name" value="DHFR-like_dom_sf"/>
</dbReference>
<name>A0A2S8A7Y1_9FLAO</name>
<dbReference type="PIRSF" id="PIRSF000194">
    <property type="entry name" value="DHFR"/>
    <property type="match status" value="1"/>
</dbReference>
<dbReference type="RefSeq" id="WP_105247812.1">
    <property type="nucleotide sequence ID" value="NZ_PSZM01000046.1"/>
</dbReference>
<dbReference type="PANTHER" id="PTHR48069">
    <property type="entry name" value="DIHYDROFOLATE REDUCTASE"/>
    <property type="match status" value="1"/>
</dbReference>
<protein>
    <recommendedName>
        <fullName evidence="3 8">Dihydrofolate reductase</fullName>
        <ecNumber evidence="3 8">1.5.1.3</ecNumber>
    </recommendedName>
</protein>
<dbReference type="GO" id="GO:0046654">
    <property type="term" value="P:tetrahydrofolate biosynthetic process"/>
    <property type="evidence" value="ECO:0007669"/>
    <property type="project" value="UniProtKB-UniPathway"/>
</dbReference>
<reference evidence="10 11" key="1">
    <citation type="submission" date="2018-02" db="EMBL/GenBank/DDBJ databases">
        <title>Genome sequences of Apibacter spp., gut symbionts of Asian honey bees.</title>
        <authorList>
            <person name="Kwong W.K."/>
            <person name="Steele M.I."/>
            <person name="Moran N.A."/>
        </authorList>
    </citation>
    <scope>NUCLEOTIDE SEQUENCE [LARGE SCALE GENOMIC DNA]</scope>
    <source>
        <strain evidence="11">wkB301</strain>
    </source>
</reference>
<dbReference type="PANTHER" id="PTHR48069:SF3">
    <property type="entry name" value="DIHYDROFOLATE REDUCTASE"/>
    <property type="match status" value="1"/>
</dbReference>
<keyword evidence="11" id="KW-1185">Reference proteome</keyword>
<organism evidence="10 11">
    <name type="scientific">Apibacter adventoris</name>
    <dbReference type="NCBI Taxonomy" id="1679466"/>
    <lineage>
        <taxon>Bacteria</taxon>
        <taxon>Pseudomonadati</taxon>
        <taxon>Bacteroidota</taxon>
        <taxon>Flavobacteriia</taxon>
        <taxon>Flavobacteriales</taxon>
        <taxon>Weeksellaceae</taxon>
        <taxon>Apibacter</taxon>
    </lineage>
</organism>
<dbReference type="FunFam" id="3.40.430.10:FF:000001">
    <property type="entry name" value="Dihydrofolate reductase"/>
    <property type="match status" value="1"/>
</dbReference>
<dbReference type="GO" id="GO:0046655">
    <property type="term" value="P:folic acid metabolic process"/>
    <property type="evidence" value="ECO:0007669"/>
    <property type="project" value="TreeGrafter"/>
</dbReference>
<feature type="domain" description="DHFR" evidence="9">
    <location>
        <begin position="1"/>
        <end position="161"/>
    </location>
</feature>
<comment type="function">
    <text evidence="7 8">Key enzyme in folate metabolism. Catalyzes an essential reaction for de novo glycine and purine synthesis, and for DNA precursor synthesis.</text>
</comment>
<keyword evidence="10" id="KW-0808">Transferase</keyword>
<dbReference type="CDD" id="cd00209">
    <property type="entry name" value="DHFR"/>
    <property type="match status" value="1"/>
</dbReference>
<dbReference type="GO" id="GO:0016301">
    <property type="term" value="F:kinase activity"/>
    <property type="evidence" value="ECO:0007669"/>
    <property type="project" value="UniProtKB-KW"/>
</dbReference>
<dbReference type="InterPro" id="IPR001796">
    <property type="entry name" value="DHFR_dom"/>
</dbReference>
<keyword evidence="4 8" id="KW-0554">One-carbon metabolism</keyword>
<dbReference type="PROSITE" id="PS51330">
    <property type="entry name" value="DHFR_2"/>
    <property type="match status" value="1"/>
</dbReference>
<dbReference type="OrthoDB" id="9804315at2"/>
<dbReference type="SUPFAM" id="SSF53597">
    <property type="entry name" value="Dihydrofolate reductase-like"/>
    <property type="match status" value="1"/>
</dbReference>
<sequence>MRIIVAMDENNAIGKDNQLLWNLPDDLKRFKKLTLNHPVIMGRNTFESLTKPLPNRLNIIISNNLNYIVPEGVVLTHSLQEAIEIAKKVDADPFIIGGGTIYKQALDFIDAIEVTRVHTKVNEADTFFPYLNLSKWNKTYEKFHPKDEKHIYDFTFLTFQKYK</sequence>
<dbReference type="Proteomes" id="UP000238042">
    <property type="component" value="Unassembled WGS sequence"/>
</dbReference>
<dbReference type="GO" id="GO:0005829">
    <property type="term" value="C:cytosol"/>
    <property type="evidence" value="ECO:0007669"/>
    <property type="project" value="TreeGrafter"/>
</dbReference>
<accession>A0A2S8A7Y1</accession>
<evidence type="ECO:0000256" key="3">
    <source>
        <dbReference type="ARBA" id="ARBA00012856"/>
    </source>
</evidence>
<evidence type="ECO:0000256" key="7">
    <source>
        <dbReference type="ARBA" id="ARBA00025067"/>
    </source>
</evidence>
<dbReference type="GO" id="GO:0006730">
    <property type="term" value="P:one-carbon metabolic process"/>
    <property type="evidence" value="ECO:0007669"/>
    <property type="project" value="UniProtKB-KW"/>
</dbReference>
<evidence type="ECO:0000313" key="10">
    <source>
        <dbReference type="EMBL" id="PQL90685.1"/>
    </source>
</evidence>
<comment type="caution">
    <text evidence="10">The sequence shown here is derived from an EMBL/GenBank/DDBJ whole genome shotgun (WGS) entry which is preliminary data.</text>
</comment>
<gene>
    <name evidence="10" type="ORF">C4S77_11230</name>
</gene>
<evidence type="ECO:0000256" key="8">
    <source>
        <dbReference type="PIRNR" id="PIRNR000194"/>
    </source>
</evidence>
<evidence type="ECO:0000256" key="1">
    <source>
        <dbReference type="ARBA" id="ARBA00004903"/>
    </source>
</evidence>
<dbReference type="Gene3D" id="3.40.430.10">
    <property type="entry name" value="Dihydrofolate Reductase, subunit A"/>
    <property type="match status" value="1"/>
</dbReference>
<dbReference type="AlphaFoldDB" id="A0A2S8A7Y1"/>
<evidence type="ECO:0000256" key="4">
    <source>
        <dbReference type="ARBA" id="ARBA00022563"/>
    </source>
</evidence>
<comment type="similarity">
    <text evidence="2 8">Belongs to the dihydrofolate reductase family.</text>
</comment>
<comment type="catalytic activity">
    <reaction evidence="8">
        <text>(6S)-5,6,7,8-tetrahydrofolate + NADP(+) = 7,8-dihydrofolate + NADPH + H(+)</text>
        <dbReference type="Rhea" id="RHEA:15009"/>
        <dbReference type="ChEBI" id="CHEBI:15378"/>
        <dbReference type="ChEBI" id="CHEBI:57451"/>
        <dbReference type="ChEBI" id="CHEBI:57453"/>
        <dbReference type="ChEBI" id="CHEBI:57783"/>
        <dbReference type="ChEBI" id="CHEBI:58349"/>
        <dbReference type="EC" id="1.5.1.3"/>
    </reaction>
</comment>
<dbReference type="InterPro" id="IPR012259">
    <property type="entry name" value="DHFR"/>
</dbReference>
<dbReference type="EMBL" id="PSZM01000046">
    <property type="protein sequence ID" value="PQL90685.1"/>
    <property type="molecule type" value="Genomic_DNA"/>
</dbReference>
<evidence type="ECO:0000313" key="11">
    <source>
        <dbReference type="Proteomes" id="UP000238042"/>
    </source>
</evidence>
<dbReference type="UniPathway" id="UPA00077">
    <property type="reaction ID" value="UER00158"/>
</dbReference>
<dbReference type="GO" id="GO:0046452">
    <property type="term" value="P:dihydrofolate metabolic process"/>
    <property type="evidence" value="ECO:0007669"/>
    <property type="project" value="TreeGrafter"/>
</dbReference>
<evidence type="ECO:0000256" key="2">
    <source>
        <dbReference type="ARBA" id="ARBA00009539"/>
    </source>
</evidence>
<dbReference type="EC" id="1.5.1.3" evidence="3 8"/>
<keyword evidence="10" id="KW-0418">Kinase</keyword>
<keyword evidence="5 8" id="KW-0521">NADP</keyword>
<comment type="pathway">
    <text evidence="1 8">Cofactor biosynthesis; tetrahydrofolate biosynthesis; 5,6,7,8-tetrahydrofolate from 7,8-dihydrofolate: step 1/1.</text>
</comment>
<proteinExistence type="inferred from homology"/>
<dbReference type="Pfam" id="PF00186">
    <property type="entry name" value="DHFR_1"/>
    <property type="match status" value="1"/>
</dbReference>
<dbReference type="GO" id="GO:0004146">
    <property type="term" value="F:dihydrofolate reductase activity"/>
    <property type="evidence" value="ECO:0007669"/>
    <property type="project" value="UniProtKB-EC"/>
</dbReference>
<dbReference type="GO" id="GO:0070401">
    <property type="term" value="F:NADP+ binding"/>
    <property type="evidence" value="ECO:0007669"/>
    <property type="project" value="UniProtKB-ARBA"/>
</dbReference>
<evidence type="ECO:0000256" key="6">
    <source>
        <dbReference type="ARBA" id="ARBA00023002"/>
    </source>
</evidence>
<dbReference type="PRINTS" id="PR00070">
    <property type="entry name" value="DHFR"/>
</dbReference>
<evidence type="ECO:0000256" key="5">
    <source>
        <dbReference type="ARBA" id="ARBA00022857"/>
    </source>
</evidence>
<evidence type="ECO:0000259" key="9">
    <source>
        <dbReference type="PROSITE" id="PS51330"/>
    </source>
</evidence>